<organism evidence="1 2">
    <name type="scientific">Streptomyces millisiae</name>
    <dbReference type="NCBI Taxonomy" id="3075542"/>
    <lineage>
        <taxon>Bacteria</taxon>
        <taxon>Bacillati</taxon>
        <taxon>Actinomycetota</taxon>
        <taxon>Actinomycetes</taxon>
        <taxon>Kitasatosporales</taxon>
        <taxon>Streptomycetaceae</taxon>
        <taxon>Streptomyces</taxon>
    </lineage>
</organism>
<comment type="caution">
    <text evidence="1">The sequence shown here is derived from an EMBL/GenBank/DDBJ whole genome shotgun (WGS) entry which is preliminary data.</text>
</comment>
<dbReference type="Proteomes" id="UP001183420">
    <property type="component" value="Unassembled WGS sequence"/>
</dbReference>
<accession>A0ABU2LI76</accession>
<dbReference type="SUPFAM" id="SSF56112">
    <property type="entry name" value="Protein kinase-like (PK-like)"/>
    <property type="match status" value="1"/>
</dbReference>
<dbReference type="InterPro" id="IPR011009">
    <property type="entry name" value="Kinase-like_dom_sf"/>
</dbReference>
<reference evidence="2" key="1">
    <citation type="submission" date="2023-07" db="EMBL/GenBank/DDBJ databases">
        <title>30 novel species of actinomycetes from the DSMZ collection.</title>
        <authorList>
            <person name="Nouioui I."/>
        </authorList>
    </citation>
    <scope>NUCLEOTIDE SEQUENCE [LARGE SCALE GENOMIC DNA]</scope>
    <source>
        <strain evidence="2">DSM 44918</strain>
    </source>
</reference>
<keyword evidence="2" id="KW-1185">Reference proteome</keyword>
<dbReference type="EMBL" id="JAVREM010000002">
    <property type="protein sequence ID" value="MDT0317291.1"/>
    <property type="molecule type" value="Genomic_DNA"/>
</dbReference>
<evidence type="ECO:0000313" key="2">
    <source>
        <dbReference type="Proteomes" id="UP001183420"/>
    </source>
</evidence>
<evidence type="ECO:0008006" key="3">
    <source>
        <dbReference type="Google" id="ProtNLM"/>
    </source>
</evidence>
<dbReference type="RefSeq" id="WP_311595203.1">
    <property type="nucleotide sequence ID" value="NZ_JAVREM010000002.1"/>
</dbReference>
<proteinExistence type="predicted"/>
<gene>
    <name evidence="1" type="ORF">RNC47_02930</name>
</gene>
<protein>
    <recommendedName>
        <fullName evidence="3">Aminoglycoside phosphotransferase</fullName>
    </recommendedName>
</protein>
<sequence length="281" mass="30698">MRPFPVRDLMTDGMPPGVESLIHPYTGHVNEFRPIRDGKEPGLTAVLECESGAVFVKAEPNHGWRRESLLREKLVTPLAGPLSAQLLWDAEDGEWIALGFEMLDGRPADFSPGSADLPVVRELVDEIGAVRPPQAARDWTETRWDRFLSDQSEAELLRGDALLHADLHQENVIVGAGRAWVVDWGWPTRGAGFIDPASIVVQLVAAGHSPAAAESWGAGCAAWRDANPAGIDVFAAATVRMWREMADRRPDRQGRRAFAEAAEAWARHRGVTVAPQASPLA</sequence>
<name>A0ABU2LI76_9ACTN</name>
<evidence type="ECO:0000313" key="1">
    <source>
        <dbReference type="EMBL" id="MDT0317291.1"/>
    </source>
</evidence>